<dbReference type="SUPFAM" id="SSF53254">
    <property type="entry name" value="Phosphoglycerate mutase-like"/>
    <property type="match status" value="1"/>
</dbReference>
<protein>
    <recommendedName>
        <fullName evidence="14">Phytase A</fullName>
    </recommendedName>
    <alternativeName>
        <fullName evidence="15">Histidine acid phosphatase phyA</fullName>
    </alternativeName>
    <alternativeName>
        <fullName evidence="8">Myo-inositol hexakisphosphate phosphohydrolase A</fullName>
    </alternativeName>
    <alternativeName>
        <fullName evidence="7">Myo-inositol-hexaphosphate 3-phosphohydrolase A</fullName>
    </alternativeName>
</protein>
<dbReference type="PROSITE" id="PS00616">
    <property type="entry name" value="HIS_ACID_PHOSPHAT_1"/>
    <property type="match status" value="1"/>
</dbReference>
<evidence type="ECO:0000256" key="6">
    <source>
        <dbReference type="ARBA" id="ARBA00023180"/>
    </source>
</evidence>
<dbReference type="CDD" id="cd07061">
    <property type="entry name" value="HP_HAP_like"/>
    <property type="match status" value="1"/>
</dbReference>
<dbReference type="EMBL" id="MCGR01000108">
    <property type="protein sequence ID" value="ORY51218.1"/>
    <property type="molecule type" value="Genomic_DNA"/>
</dbReference>
<dbReference type="OrthoDB" id="6509975at2759"/>
<feature type="signal peptide" evidence="18">
    <location>
        <begin position="1"/>
        <end position="20"/>
    </location>
</feature>
<dbReference type="InterPro" id="IPR033379">
    <property type="entry name" value="Acid_Pase_AS"/>
</dbReference>
<evidence type="ECO:0000256" key="11">
    <source>
        <dbReference type="ARBA" id="ARBA00043721"/>
    </source>
</evidence>
<evidence type="ECO:0000256" key="16">
    <source>
        <dbReference type="PIRSR" id="PIRSR000894-1"/>
    </source>
</evidence>
<comment type="subunit">
    <text evidence="2">Monomer.</text>
</comment>
<comment type="catalytic activity">
    <reaction evidence="11">
        <text>1D-myo-inositol 1,2,6-trisphosphate + H2O = 1D-myo-inositol 1,2-bisphosphate + phosphate</text>
        <dbReference type="Rhea" id="RHEA:77131"/>
        <dbReference type="ChEBI" id="CHEBI:15377"/>
        <dbReference type="ChEBI" id="CHEBI:43474"/>
        <dbReference type="ChEBI" id="CHEBI:195537"/>
        <dbReference type="ChEBI" id="CHEBI:195539"/>
    </reaction>
    <physiologicalReaction direction="left-to-right" evidence="11">
        <dbReference type="Rhea" id="RHEA:77132"/>
    </physiologicalReaction>
</comment>
<dbReference type="InParanoid" id="A0A1Y2CVZ7"/>
<keyword evidence="3" id="KW-0964">Secreted</keyword>
<keyword evidence="5 17" id="KW-1015">Disulfide bond</keyword>
<evidence type="ECO:0000256" key="1">
    <source>
        <dbReference type="ARBA" id="ARBA00004613"/>
    </source>
</evidence>
<comment type="subcellular location">
    <subcellularLocation>
        <location evidence="1">Secreted</location>
    </subcellularLocation>
</comment>
<evidence type="ECO:0000256" key="18">
    <source>
        <dbReference type="SAM" id="SignalP"/>
    </source>
</evidence>
<dbReference type="InterPro" id="IPR029033">
    <property type="entry name" value="His_PPase_superfam"/>
</dbReference>
<dbReference type="PIRSF" id="PIRSF000894">
    <property type="entry name" value="Acid_phosphatase"/>
    <property type="match status" value="1"/>
</dbReference>
<dbReference type="AlphaFoldDB" id="A0A1Y2CVZ7"/>
<dbReference type="InterPro" id="IPR000560">
    <property type="entry name" value="His_Pase_clade-2"/>
</dbReference>
<comment type="catalytic activity">
    <reaction evidence="9">
        <text>1D-myo-inositol 1,2,5,6-tetrakisphosphate + H2O = 1D-myo-inositol 1,2,6-trisphosphate + phosphate</text>
        <dbReference type="Rhea" id="RHEA:77119"/>
        <dbReference type="ChEBI" id="CHEBI:15377"/>
        <dbReference type="ChEBI" id="CHEBI:43474"/>
        <dbReference type="ChEBI" id="CHEBI:195535"/>
        <dbReference type="ChEBI" id="CHEBI:195537"/>
    </reaction>
    <physiologicalReaction direction="left-to-right" evidence="9">
        <dbReference type="Rhea" id="RHEA:77120"/>
    </physiologicalReaction>
</comment>
<keyword evidence="18" id="KW-0732">Signal</keyword>
<evidence type="ECO:0000256" key="4">
    <source>
        <dbReference type="ARBA" id="ARBA00022801"/>
    </source>
</evidence>
<dbReference type="GO" id="GO:0016158">
    <property type="term" value="F:inositol hexakisphosphate 3-phosphatase activity"/>
    <property type="evidence" value="ECO:0007669"/>
    <property type="project" value="UniProtKB-EC"/>
</dbReference>
<evidence type="ECO:0000256" key="2">
    <source>
        <dbReference type="ARBA" id="ARBA00011245"/>
    </source>
</evidence>
<dbReference type="STRING" id="106004.A0A1Y2CVZ7"/>
<dbReference type="Gene3D" id="3.40.50.1240">
    <property type="entry name" value="Phosphoglycerate mutase-like"/>
    <property type="match status" value="1"/>
</dbReference>
<keyword evidence="6" id="KW-0325">Glycoprotein</keyword>
<dbReference type="GO" id="GO:0005576">
    <property type="term" value="C:extracellular region"/>
    <property type="evidence" value="ECO:0007669"/>
    <property type="project" value="UniProtKB-SubCell"/>
</dbReference>
<comment type="catalytic activity">
    <reaction evidence="12">
        <text>1D-myo-inositol 1,2,4,5,6-pentakisphosphate + H2O = 1D-myo-inositol 1,2,5,6-tetrakisphosphate + phosphate</text>
        <dbReference type="Rhea" id="RHEA:77115"/>
        <dbReference type="ChEBI" id="CHEBI:15377"/>
        <dbReference type="ChEBI" id="CHEBI:43474"/>
        <dbReference type="ChEBI" id="CHEBI:57798"/>
        <dbReference type="ChEBI" id="CHEBI:195535"/>
    </reaction>
    <physiologicalReaction direction="left-to-right" evidence="12">
        <dbReference type="Rhea" id="RHEA:77116"/>
    </physiologicalReaction>
</comment>
<accession>A0A1Y2CVZ7</accession>
<keyword evidence="20" id="KW-1185">Reference proteome</keyword>
<dbReference type="FunCoup" id="A0A1Y2CVZ7">
    <property type="interactions" value="191"/>
</dbReference>
<gene>
    <name evidence="19" type="ORF">BCR35DRAFT_297013</name>
</gene>
<dbReference type="InterPro" id="IPR016274">
    <property type="entry name" value="Histidine_acid_Pase_euk"/>
</dbReference>
<evidence type="ECO:0000256" key="12">
    <source>
        <dbReference type="ARBA" id="ARBA00043748"/>
    </source>
</evidence>
<feature type="chain" id="PRO_5012666179" description="Phytase A" evidence="18">
    <location>
        <begin position="21"/>
        <end position="449"/>
    </location>
</feature>
<dbReference type="Proteomes" id="UP000193467">
    <property type="component" value="Unassembled WGS sequence"/>
</dbReference>
<dbReference type="Pfam" id="PF00328">
    <property type="entry name" value="His_Phos_2"/>
    <property type="match status" value="1"/>
</dbReference>
<evidence type="ECO:0000256" key="9">
    <source>
        <dbReference type="ARBA" id="ARBA00043670"/>
    </source>
</evidence>
<reference evidence="19 20" key="1">
    <citation type="submission" date="2016-07" db="EMBL/GenBank/DDBJ databases">
        <title>Pervasive Adenine N6-methylation of Active Genes in Fungi.</title>
        <authorList>
            <consortium name="DOE Joint Genome Institute"/>
            <person name="Mondo S.J."/>
            <person name="Dannebaum R.O."/>
            <person name="Kuo R.C."/>
            <person name="Labutti K."/>
            <person name="Haridas S."/>
            <person name="Kuo A."/>
            <person name="Salamov A."/>
            <person name="Ahrendt S.R."/>
            <person name="Lipzen A."/>
            <person name="Sullivan W."/>
            <person name="Andreopoulos W.B."/>
            <person name="Clum A."/>
            <person name="Lindquist E."/>
            <person name="Daum C."/>
            <person name="Ramamoorthy G.K."/>
            <person name="Gryganskyi A."/>
            <person name="Culley D."/>
            <person name="Magnuson J.K."/>
            <person name="James T.Y."/>
            <person name="O'Malley M.A."/>
            <person name="Stajich J.E."/>
            <person name="Spatafora J.W."/>
            <person name="Visel A."/>
            <person name="Grigoriev I.V."/>
        </authorList>
    </citation>
    <scope>NUCLEOTIDE SEQUENCE [LARGE SCALE GENOMIC DNA]</scope>
    <source>
        <strain evidence="19 20">62-1032</strain>
    </source>
</reference>
<organism evidence="19 20">
    <name type="scientific">Leucosporidium creatinivorum</name>
    <dbReference type="NCBI Taxonomy" id="106004"/>
    <lineage>
        <taxon>Eukaryota</taxon>
        <taxon>Fungi</taxon>
        <taxon>Dikarya</taxon>
        <taxon>Basidiomycota</taxon>
        <taxon>Pucciniomycotina</taxon>
        <taxon>Microbotryomycetes</taxon>
        <taxon>Leucosporidiales</taxon>
        <taxon>Leucosporidium</taxon>
    </lineage>
</organism>
<comment type="caution">
    <text evidence="19">The sequence shown here is derived from an EMBL/GenBank/DDBJ whole genome shotgun (WGS) entry which is preliminary data.</text>
</comment>
<evidence type="ECO:0000256" key="14">
    <source>
        <dbReference type="ARBA" id="ARBA00044106"/>
    </source>
</evidence>
<evidence type="ECO:0000256" key="5">
    <source>
        <dbReference type="ARBA" id="ARBA00023157"/>
    </source>
</evidence>
<proteinExistence type="predicted"/>
<dbReference type="GO" id="GO:0003993">
    <property type="term" value="F:acid phosphatase activity"/>
    <property type="evidence" value="ECO:0007669"/>
    <property type="project" value="TreeGrafter"/>
</dbReference>
<name>A0A1Y2CVZ7_9BASI</name>
<evidence type="ECO:0000256" key="15">
    <source>
        <dbReference type="ARBA" id="ARBA00044262"/>
    </source>
</evidence>
<dbReference type="PANTHER" id="PTHR20963">
    <property type="entry name" value="MULTIPLE INOSITOL POLYPHOSPHATE PHOSPHATASE-RELATED"/>
    <property type="match status" value="1"/>
</dbReference>
<comment type="catalytic activity">
    <reaction evidence="10">
        <text>1D-myo-inositol 1,2-bisphosphate + H2O = 1D-myo-inositol 2-phosphate + phosphate</text>
        <dbReference type="Rhea" id="RHEA:77135"/>
        <dbReference type="ChEBI" id="CHEBI:15377"/>
        <dbReference type="ChEBI" id="CHEBI:43474"/>
        <dbReference type="ChEBI" id="CHEBI:84142"/>
        <dbReference type="ChEBI" id="CHEBI:195539"/>
    </reaction>
    <physiologicalReaction direction="left-to-right" evidence="10">
        <dbReference type="Rhea" id="RHEA:77136"/>
    </physiologicalReaction>
</comment>
<keyword evidence="4" id="KW-0378">Hydrolase</keyword>
<sequence length="449" mass="48956">MVQSTTSALILLALAGSAVAAPHQTKLAAWETNSGTYSPYVPAASYPTVPDSCKITQVNILQRHGARYPTSGASKTLEATLAKLQGRSSYPKEFEFITAFNWTLGTDDLVPFGAQESRESGELTYERYCTGSKKLACGTPFIRASLSNRVVQSAGNWSEAYASKARINAPSVLEMDQDDGVKTTLENYCPNSNTTSQQELDWLAEFTPAILKRWNKTASPAFNLTAADVVNIAYICAFESVATETTSDFCGLFEEQDWKDIEYDGDLSKYYGYGHGNPLGRSQGVGYVNELLTRLTGNRSYVNNDTTQVNHTLDANTSTFPLDRTIYAEQVLPSPSHFSHDNLIAPVVSLVGLFNDSSFSSTKLDSKRQWIFSRIAPFAGRMVVERLSCSSSGEYVRILVSDEVQSLKGICQGATSNGLCRLDSFVAAMENAIAVGTKEFEGCGAVWVD</sequence>
<evidence type="ECO:0000256" key="10">
    <source>
        <dbReference type="ARBA" id="ARBA00043675"/>
    </source>
</evidence>
<evidence type="ECO:0000313" key="20">
    <source>
        <dbReference type="Proteomes" id="UP000193467"/>
    </source>
</evidence>
<dbReference type="PANTHER" id="PTHR20963:SF24">
    <property type="entry name" value="3-PHYTASE B"/>
    <property type="match status" value="1"/>
</dbReference>
<feature type="disulfide bond" evidence="17">
    <location>
        <begin position="236"/>
        <end position="250"/>
    </location>
</feature>
<evidence type="ECO:0000256" key="8">
    <source>
        <dbReference type="ARBA" id="ARBA00042300"/>
    </source>
</evidence>
<evidence type="ECO:0000256" key="13">
    <source>
        <dbReference type="ARBA" id="ARBA00043788"/>
    </source>
</evidence>
<feature type="active site" description="Nucleophile" evidence="16">
    <location>
        <position position="64"/>
    </location>
</feature>
<evidence type="ECO:0000313" key="19">
    <source>
        <dbReference type="EMBL" id="ORY51218.1"/>
    </source>
</evidence>
<feature type="disulfide bond" evidence="17">
    <location>
        <begin position="53"/>
        <end position="389"/>
    </location>
</feature>
<evidence type="ECO:0000256" key="17">
    <source>
        <dbReference type="PIRSR" id="PIRSR000894-2"/>
    </source>
</evidence>
<feature type="active site" description="Proton donor" evidence="16">
    <location>
        <position position="341"/>
    </location>
</feature>
<evidence type="ECO:0000256" key="7">
    <source>
        <dbReference type="ARBA" id="ARBA00041857"/>
    </source>
</evidence>
<comment type="catalytic activity">
    <reaction evidence="13">
        <text>1D-myo-inositol hexakisphosphate + H2O = 1D-myo-inositol 1,2,4,5,6-pentakisphosphate + phosphate</text>
        <dbReference type="Rhea" id="RHEA:16989"/>
        <dbReference type="ChEBI" id="CHEBI:15377"/>
        <dbReference type="ChEBI" id="CHEBI:43474"/>
        <dbReference type="ChEBI" id="CHEBI:57798"/>
        <dbReference type="ChEBI" id="CHEBI:58130"/>
        <dbReference type="EC" id="3.1.3.8"/>
    </reaction>
    <physiologicalReaction direction="left-to-right" evidence="13">
        <dbReference type="Rhea" id="RHEA:16990"/>
    </physiologicalReaction>
</comment>
<feature type="disulfide bond" evidence="17">
    <location>
        <begin position="411"/>
        <end position="420"/>
    </location>
</feature>
<evidence type="ECO:0000256" key="3">
    <source>
        <dbReference type="ARBA" id="ARBA00022525"/>
    </source>
</evidence>